<keyword evidence="7" id="KW-0547">Nucleotide-binding</keyword>
<keyword evidence="8" id="KW-0067">ATP-binding</keyword>
<dbReference type="Pfam" id="PF20266">
    <property type="entry name" value="Mab-21_C"/>
    <property type="match status" value="1"/>
</dbReference>
<evidence type="ECO:0000256" key="4">
    <source>
        <dbReference type="ARBA" id="ARBA00022679"/>
    </source>
</evidence>
<keyword evidence="5" id="KW-0548">Nucleotidyltransferase</keyword>
<evidence type="ECO:0000256" key="12">
    <source>
        <dbReference type="SAM" id="Coils"/>
    </source>
</evidence>
<dbReference type="Gene3D" id="3.30.460.90">
    <property type="match status" value="1"/>
</dbReference>
<evidence type="ECO:0000313" key="16">
    <source>
        <dbReference type="EMBL" id="KAL0892487.1"/>
    </source>
</evidence>
<evidence type="ECO:0000256" key="10">
    <source>
        <dbReference type="ARBA" id="ARBA00023134"/>
    </source>
</evidence>
<comment type="similarity">
    <text evidence="3">Belongs to the mab-21 family.</text>
</comment>
<keyword evidence="9" id="KW-0460">Magnesium</keyword>
<feature type="region of interest" description="Disordered" evidence="13">
    <location>
        <begin position="409"/>
        <end position="437"/>
    </location>
</feature>
<evidence type="ECO:0000256" key="7">
    <source>
        <dbReference type="ARBA" id="ARBA00022741"/>
    </source>
</evidence>
<feature type="coiled-coil region" evidence="12">
    <location>
        <begin position="444"/>
        <end position="471"/>
    </location>
</feature>
<gene>
    <name evidence="16" type="ORF">ABMA27_015594</name>
</gene>
<evidence type="ECO:0000256" key="3">
    <source>
        <dbReference type="ARBA" id="ARBA00008307"/>
    </source>
</evidence>
<proteinExistence type="inferred from homology"/>
<dbReference type="EMBL" id="JBEUOH010000007">
    <property type="protein sequence ID" value="KAL0892487.1"/>
    <property type="molecule type" value="Genomic_DNA"/>
</dbReference>
<evidence type="ECO:0000256" key="11">
    <source>
        <dbReference type="ARBA" id="ARBA00023211"/>
    </source>
</evidence>
<dbReference type="InterPro" id="IPR046906">
    <property type="entry name" value="Mab-21_HhH/H2TH-like"/>
</dbReference>
<comment type="caution">
    <text evidence="16">The sequence shown here is derived from an EMBL/GenBank/DDBJ whole genome shotgun (WGS) entry which is preliminary data.</text>
</comment>
<evidence type="ECO:0000256" key="8">
    <source>
        <dbReference type="ARBA" id="ARBA00022840"/>
    </source>
</evidence>
<keyword evidence="6" id="KW-0479">Metal-binding</keyword>
<sequence length="514" mass="59196">MSVKKKNLDAHLAEIFKQFIAIKDDDFKRSQEVFKSVFEEVKLKMGEKCNYFYKYSSQVLYAGSVYDGIKVSRLDEFDMDIVIRLPINYDNGENGIIIENDQPGFLKMKIINAFDNLDKQPEWEKCHKVTREWRDSDKYFLQNKFRQWMHGIVQKALNEMDGKVVVNGVTYLLKYKESGPAYTLNIRNDKGDKEFNLDVDLVPVIRFMLPRWPEGYKSIAGSQTKEWLVVPKPNKGLRDETLKNRCWRLSFQDYEKELMKGCQQLKTTIRLVKKLRDALEMKAIASYYIKTLFLWKIEKTDKKFWQNKISFMFRTMVEELRDAIKQKNIPYFWHEDNNLIEGLKPTLQKVYVDKLNDVLNSIEANDVDKVVAALLTVTELTEFKKSEFYQKIAAAAAAKDVRDGASSVSRQTSVASNASATNSQSSQGASNGGSGKSKVDNDLIKTLMDKIDGLVDKVTSLEDRMTVLEKRAGLKDNVLNEDILTLVADTKALQLEDYEKIVSDSPEKTLIDLD</sequence>
<feature type="compositionally biased region" description="Low complexity" evidence="13">
    <location>
        <begin position="411"/>
        <end position="429"/>
    </location>
</feature>
<keyword evidence="12" id="KW-0175">Coiled coil</keyword>
<keyword evidence="10" id="KW-0342">GTP-binding</keyword>
<dbReference type="SMART" id="SM01265">
    <property type="entry name" value="Mab-21"/>
    <property type="match status" value="1"/>
</dbReference>
<feature type="domain" description="Mab-21-like HhH/H2TH-like" evidence="15">
    <location>
        <begin position="265"/>
        <end position="355"/>
    </location>
</feature>
<dbReference type="InterPro" id="IPR046903">
    <property type="entry name" value="Mab-21-like_nuc_Trfase"/>
</dbReference>
<evidence type="ECO:0000256" key="1">
    <source>
        <dbReference type="ARBA" id="ARBA00001936"/>
    </source>
</evidence>
<evidence type="ECO:0000313" key="17">
    <source>
        <dbReference type="Proteomes" id="UP001549920"/>
    </source>
</evidence>
<keyword evidence="17" id="KW-1185">Reference proteome</keyword>
<protein>
    <recommendedName>
        <fullName evidence="18">Cyclic GMP-AMP synthase</fullName>
    </recommendedName>
</protein>
<accession>A0ABR3I8A0</accession>
<evidence type="ECO:0000256" key="5">
    <source>
        <dbReference type="ARBA" id="ARBA00022695"/>
    </source>
</evidence>
<keyword evidence="4" id="KW-0808">Transferase</keyword>
<evidence type="ECO:0000256" key="6">
    <source>
        <dbReference type="ARBA" id="ARBA00022723"/>
    </source>
</evidence>
<evidence type="ECO:0000256" key="13">
    <source>
        <dbReference type="SAM" id="MobiDB-lite"/>
    </source>
</evidence>
<dbReference type="InterPro" id="IPR024810">
    <property type="entry name" value="MAB21L/cGLR"/>
</dbReference>
<dbReference type="PANTHER" id="PTHR10656:SF42">
    <property type="entry name" value="CYCLIC GMP-AMP SYNTHASE-LIKE PROTEIN-RELATED"/>
    <property type="match status" value="1"/>
</dbReference>
<comment type="cofactor">
    <cofactor evidence="1">
        <name>Mn(2+)</name>
        <dbReference type="ChEBI" id="CHEBI:29035"/>
    </cofactor>
</comment>
<dbReference type="Pfam" id="PF03281">
    <property type="entry name" value="Mab-21"/>
    <property type="match status" value="1"/>
</dbReference>
<evidence type="ECO:0008006" key="18">
    <source>
        <dbReference type="Google" id="ProtNLM"/>
    </source>
</evidence>
<dbReference type="Gene3D" id="1.10.1410.40">
    <property type="match status" value="1"/>
</dbReference>
<evidence type="ECO:0000256" key="9">
    <source>
        <dbReference type="ARBA" id="ARBA00022842"/>
    </source>
</evidence>
<evidence type="ECO:0000256" key="2">
    <source>
        <dbReference type="ARBA" id="ARBA00001946"/>
    </source>
</evidence>
<feature type="domain" description="Mab-21-like nucleotidyltransferase" evidence="14">
    <location>
        <begin position="66"/>
        <end position="261"/>
    </location>
</feature>
<comment type="cofactor">
    <cofactor evidence="2">
        <name>Mg(2+)</name>
        <dbReference type="ChEBI" id="CHEBI:18420"/>
    </cofactor>
</comment>
<dbReference type="Proteomes" id="UP001549920">
    <property type="component" value="Unassembled WGS sequence"/>
</dbReference>
<keyword evidence="11" id="KW-0464">Manganese</keyword>
<evidence type="ECO:0000259" key="15">
    <source>
        <dbReference type="Pfam" id="PF20266"/>
    </source>
</evidence>
<name>A0ABR3I8A0_LOXSC</name>
<organism evidence="16 17">
    <name type="scientific">Loxostege sticticalis</name>
    <name type="common">Beet webworm moth</name>
    <dbReference type="NCBI Taxonomy" id="481309"/>
    <lineage>
        <taxon>Eukaryota</taxon>
        <taxon>Metazoa</taxon>
        <taxon>Ecdysozoa</taxon>
        <taxon>Arthropoda</taxon>
        <taxon>Hexapoda</taxon>
        <taxon>Insecta</taxon>
        <taxon>Pterygota</taxon>
        <taxon>Neoptera</taxon>
        <taxon>Endopterygota</taxon>
        <taxon>Lepidoptera</taxon>
        <taxon>Glossata</taxon>
        <taxon>Ditrysia</taxon>
        <taxon>Pyraloidea</taxon>
        <taxon>Crambidae</taxon>
        <taxon>Pyraustinae</taxon>
        <taxon>Loxostege</taxon>
    </lineage>
</organism>
<reference evidence="16 17" key="1">
    <citation type="submission" date="2024-06" db="EMBL/GenBank/DDBJ databases">
        <title>A chromosome-level genome assembly of beet webworm, Loxostege sticticalis.</title>
        <authorList>
            <person name="Zhang Y."/>
        </authorList>
    </citation>
    <scope>NUCLEOTIDE SEQUENCE [LARGE SCALE GENOMIC DNA]</scope>
    <source>
        <strain evidence="16">AQ026</strain>
        <tissue evidence="16">Whole body</tissue>
    </source>
</reference>
<evidence type="ECO:0000259" key="14">
    <source>
        <dbReference type="Pfam" id="PF03281"/>
    </source>
</evidence>
<dbReference type="PANTHER" id="PTHR10656">
    <property type="entry name" value="CELL FATE DETERMINING PROTEIN MAB21-RELATED"/>
    <property type="match status" value="1"/>
</dbReference>